<organism evidence="1 2">
    <name type="scientific">Rosistilla oblonga</name>
    <dbReference type="NCBI Taxonomy" id="2527990"/>
    <lineage>
        <taxon>Bacteria</taxon>
        <taxon>Pseudomonadati</taxon>
        <taxon>Planctomycetota</taxon>
        <taxon>Planctomycetia</taxon>
        <taxon>Pirellulales</taxon>
        <taxon>Pirellulaceae</taxon>
        <taxon>Rosistilla</taxon>
    </lineage>
</organism>
<gene>
    <name evidence="1" type="ORF">Mal33_22590</name>
</gene>
<dbReference type="EMBL" id="CP036318">
    <property type="protein sequence ID" value="QDV56277.1"/>
    <property type="molecule type" value="Genomic_DNA"/>
</dbReference>
<accession>A0A518IT65</accession>
<name>A0A518IT65_9BACT</name>
<dbReference type="AlphaFoldDB" id="A0A518IT65"/>
<protein>
    <submittedName>
        <fullName evidence="1">Uncharacterized protein</fullName>
    </submittedName>
</protein>
<evidence type="ECO:0000313" key="1">
    <source>
        <dbReference type="EMBL" id="QDV56277.1"/>
    </source>
</evidence>
<keyword evidence="2" id="KW-1185">Reference proteome</keyword>
<evidence type="ECO:0000313" key="2">
    <source>
        <dbReference type="Proteomes" id="UP000316770"/>
    </source>
</evidence>
<dbReference type="Proteomes" id="UP000316770">
    <property type="component" value="Chromosome"/>
</dbReference>
<reference evidence="1 2" key="1">
    <citation type="submission" date="2019-02" db="EMBL/GenBank/DDBJ databases">
        <title>Deep-cultivation of Planctomycetes and their phenomic and genomic characterization uncovers novel biology.</title>
        <authorList>
            <person name="Wiegand S."/>
            <person name="Jogler M."/>
            <person name="Boedeker C."/>
            <person name="Pinto D."/>
            <person name="Vollmers J."/>
            <person name="Rivas-Marin E."/>
            <person name="Kohn T."/>
            <person name="Peeters S.H."/>
            <person name="Heuer A."/>
            <person name="Rast P."/>
            <person name="Oberbeckmann S."/>
            <person name="Bunk B."/>
            <person name="Jeske O."/>
            <person name="Meyerdierks A."/>
            <person name="Storesund J.E."/>
            <person name="Kallscheuer N."/>
            <person name="Luecker S."/>
            <person name="Lage O.M."/>
            <person name="Pohl T."/>
            <person name="Merkel B.J."/>
            <person name="Hornburger P."/>
            <person name="Mueller R.-W."/>
            <person name="Bruemmer F."/>
            <person name="Labrenz M."/>
            <person name="Spormann A.M."/>
            <person name="Op den Camp H."/>
            <person name="Overmann J."/>
            <person name="Amann R."/>
            <person name="Jetten M.S.M."/>
            <person name="Mascher T."/>
            <person name="Medema M.H."/>
            <person name="Devos D.P."/>
            <person name="Kaster A.-K."/>
            <person name="Ovreas L."/>
            <person name="Rohde M."/>
            <person name="Galperin M.Y."/>
            <person name="Jogler C."/>
        </authorList>
    </citation>
    <scope>NUCLEOTIDE SEQUENCE [LARGE SCALE GENOMIC DNA]</scope>
    <source>
        <strain evidence="1 2">Mal33</strain>
    </source>
</reference>
<proteinExistence type="predicted"/>
<sequence length="45" mass="5052">MAAERKSLEQVLETSTQYEKASSLYDHESLKISAQPPFCVFSCTP</sequence>